<protein>
    <submittedName>
        <fullName evidence="1">Uncharacterized protein</fullName>
    </submittedName>
</protein>
<accession>A0A0X3PJ39</accession>
<sequence length="99" mass="10874">MIYSMINASEPCGQTERPLNVTTHKGTIYPTDPPYSQQITHKVSMTALYPSVEQVCASGGARSMRSNIEFLGIGQHAFRSDTDQNGTLARDSDLSMLYS</sequence>
<dbReference type="AlphaFoldDB" id="A0A0X3PJ39"/>
<proteinExistence type="predicted"/>
<reference evidence="1" key="1">
    <citation type="submission" date="2016-01" db="EMBL/GenBank/DDBJ databases">
        <title>Reference transcriptome for the parasite Schistocephalus solidus: insights into the molecular evolution of parasitism.</title>
        <authorList>
            <person name="Hebert F.O."/>
            <person name="Grambauer S."/>
            <person name="Barber I."/>
            <person name="Landry C.R."/>
            <person name="Aubin-Horth N."/>
        </authorList>
    </citation>
    <scope>NUCLEOTIDE SEQUENCE</scope>
</reference>
<organism evidence="1">
    <name type="scientific">Schistocephalus solidus</name>
    <name type="common">Tapeworm</name>
    <dbReference type="NCBI Taxonomy" id="70667"/>
    <lineage>
        <taxon>Eukaryota</taxon>
        <taxon>Metazoa</taxon>
        <taxon>Spiralia</taxon>
        <taxon>Lophotrochozoa</taxon>
        <taxon>Platyhelminthes</taxon>
        <taxon>Cestoda</taxon>
        <taxon>Eucestoda</taxon>
        <taxon>Diphyllobothriidea</taxon>
        <taxon>Diphyllobothriidae</taxon>
        <taxon>Schistocephalus</taxon>
    </lineage>
</organism>
<name>A0A0X3PJ39_SCHSO</name>
<dbReference type="EMBL" id="GEEE01014963">
    <property type="protein sequence ID" value="JAP48262.1"/>
    <property type="molecule type" value="Transcribed_RNA"/>
</dbReference>
<evidence type="ECO:0000313" key="1">
    <source>
        <dbReference type="EMBL" id="JAP48262.1"/>
    </source>
</evidence>
<gene>
    <name evidence="1" type="ORF">TR128537</name>
</gene>